<evidence type="ECO:0000313" key="2">
    <source>
        <dbReference type="Proteomes" id="UP000075502"/>
    </source>
</evidence>
<accession>A0A150TTP6</accession>
<evidence type="ECO:0000313" key="1">
    <source>
        <dbReference type="EMBL" id="KYG08050.1"/>
    </source>
</evidence>
<protein>
    <submittedName>
        <fullName evidence="1">Uncharacterized protein</fullName>
    </submittedName>
</protein>
<dbReference type="AlphaFoldDB" id="A0A150TTP6"/>
<organism evidence="1 2">
    <name type="scientific">Sorangium cellulosum</name>
    <name type="common">Polyangium cellulosum</name>
    <dbReference type="NCBI Taxonomy" id="56"/>
    <lineage>
        <taxon>Bacteria</taxon>
        <taxon>Pseudomonadati</taxon>
        <taxon>Myxococcota</taxon>
        <taxon>Polyangia</taxon>
        <taxon>Polyangiales</taxon>
        <taxon>Polyangiaceae</taxon>
        <taxon>Sorangium</taxon>
    </lineage>
</organism>
<dbReference type="SUPFAM" id="SSF49785">
    <property type="entry name" value="Galactose-binding domain-like"/>
    <property type="match status" value="1"/>
</dbReference>
<sequence>MAIHDATIPYLDLVPSAGPGTGTALGVYSPAIPTEWGAGVMLDFDPWSVNVASFQGIRFKMRSQSYPIRFEVSSLLTVPEGGYCSNCLDYHGTELWSGSEWITVEVRWSELQQQGWGTPAPLDPWNVMGLIWRTPAGQAASLELDDIELF</sequence>
<proteinExistence type="predicted"/>
<name>A0A150TTP6_SORCE</name>
<gene>
    <name evidence="1" type="ORF">BE21_02180</name>
</gene>
<comment type="caution">
    <text evidence="1">The sequence shown here is derived from an EMBL/GenBank/DDBJ whole genome shotgun (WGS) entry which is preliminary data.</text>
</comment>
<dbReference type="InterPro" id="IPR008979">
    <property type="entry name" value="Galactose-bd-like_sf"/>
</dbReference>
<reference evidence="1 2" key="1">
    <citation type="submission" date="2014-02" db="EMBL/GenBank/DDBJ databases">
        <title>The small core and large imbalanced accessory genome model reveals a collaborative survival strategy of Sorangium cellulosum strains in nature.</title>
        <authorList>
            <person name="Han K."/>
            <person name="Peng R."/>
            <person name="Blom J."/>
            <person name="Li Y.-Z."/>
        </authorList>
    </citation>
    <scope>NUCLEOTIDE SEQUENCE [LARGE SCALE GENOMIC DNA]</scope>
    <source>
        <strain evidence="1 2">So0007-03</strain>
    </source>
</reference>
<dbReference type="EMBL" id="JEME01001110">
    <property type="protein sequence ID" value="KYG08050.1"/>
    <property type="molecule type" value="Genomic_DNA"/>
</dbReference>
<dbReference type="Proteomes" id="UP000075502">
    <property type="component" value="Unassembled WGS sequence"/>
</dbReference>